<sequence>MDRTQGNIANSSGNVLEQNVISTFKTKGFEVVKYSFWNKNQNKYGGVPKGLLKNVPFESIYGHKGYTEFLLKSKKYNLEIRIECKWQQSAGSVDEKLPYLYLNCVESMLEKDIIIIIDGGGYKEGALKWIKESVRTRKYQNSNMKNIQIMNIVEFMTWANNNF</sequence>
<geneLocation type="chloroplast" evidence="2"/>
<name>A0A3S5FWS1_9CHLO</name>
<gene>
    <name evidence="2" type="primary">orf163</name>
</gene>
<feature type="domain" description="PD-(D/E)XK nuclease" evidence="1">
    <location>
        <begin position="9"/>
        <end position="163"/>
    </location>
</feature>
<proteinExistence type="predicted"/>
<dbReference type="AlphaFoldDB" id="A0A3S5FWS1"/>
<protein>
    <recommendedName>
        <fullName evidence="1">PD-(D/E)XK nuclease domain-containing protein</fullName>
    </recommendedName>
</protein>
<reference evidence="2" key="1">
    <citation type="submission" date="2016-08" db="EMBL/GenBank/DDBJ databases">
        <authorList>
            <person name="Wang Bo."/>
            <person name="Zheng Fengrong."/>
            <person name="Wang Xin."/>
            <person name="Du Fei."/>
        </authorList>
    </citation>
    <scope>NUCLEOTIDE SEQUENCE</scope>
</reference>
<accession>A0A3S5FWS1</accession>
<keyword evidence="2" id="KW-0934">Plastid</keyword>
<dbReference type="EMBL" id="KX809677">
    <property type="protein sequence ID" value="ARR28440.1"/>
    <property type="molecule type" value="Genomic_DNA"/>
</dbReference>
<evidence type="ECO:0000313" key="2">
    <source>
        <dbReference type="EMBL" id="ARR28440.1"/>
    </source>
</evidence>
<organism evidence="2">
    <name type="scientific">Caulerpa okamurae</name>
    <dbReference type="NCBI Taxonomy" id="118247"/>
    <lineage>
        <taxon>Eukaryota</taxon>
        <taxon>Viridiplantae</taxon>
        <taxon>Chlorophyta</taxon>
        <taxon>core chlorophytes</taxon>
        <taxon>Ulvophyceae</taxon>
        <taxon>TCBD clade</taxon>
        <taxon>Bryopsidales</taxon>
        <taxon>Halimedineae</taxon>
        <taxon>Caulerpaceae</taxon>
        <taxon>Caulerpa</taxon>
    </lineage>
</organism>
<keyword evidence="2" id="KW-0150">Chloroplast</keyword>
<dbReference type="Pfam" id="PF20472">
    <property type="entry name" value="PDDEXK_11"/>
    <property type="match status" value="1"/>
</dbReference>
<dbReference type="InterPro" id="IPR046821">
    <property type="entry name" value="PDDEXK_11"/>
</dbReference>
<evidence type="ECO:0000259" key="1">
    <source>
        <dbReference type="Pfam" id="PF20472"/>
    </source>
</evidence>